<evidence type="ECO:0000313" key="4">
    <source>
        <dbReference type="Proteomes" id="UP000177165"/>
    </source>
</evidence>
<feature type="chain" id="PRO_5009581923" description="Lipoprotein" evidence="2">
    <location>
        <begin position="25"/>
        <end position="205"/>
    </location>
</feature>
<dbReference type="EMBL" id="MHKB01000016">
    <property type="protein sequence ID" value="OGY78373.1"/>
    <property type="molecule type" value="Genomic_DNA"/>
</dbReference>
<proteinExistence type="predicted"/>
<name>A0A1G2AN94_9BACT</name>
<accession>A0A1G2AN94</accession>
<feature type="signal peptide" evidence="2">
    <location>
        <begin position="1"/>
        <end position="24"/>
    </location>
</feature>
<reference evidence="3 4" key="1">
    <citation type="journal article" date="2016" name="Nat. Commun.">
        <title>Thousands of microbial genomes shed light on interconnected biogeochemical processes in an aquifer system.</title>
        <authorList>
            <person name="Anantharaman K."/>
            <person name="Brown C.T."/>
            <person name="Hug L.A."/>
            <person name="Sharon I."/>
            <person name="Castelle C.J."/>
            <person name="Probst A.J."/>
            <person name="Thomas B.C."/>
            <person name="Singh A."/>
            <person name="Wilkins M.J."/>
            <person name="Karaoz U."/>
            <person name="Brodie E.L."/>
            <person name="Williams K.H."/>
            <person name="Hubbard S.S."/>
            <person name="Banfield J.F."/>
        </authorList>
    </citation>
    <scope>NUCLEOTIDE SEQUENCE [LARGE SCALE GENOMIC DNA]</scope>
</reference>
<dbReference type="PROSITE" id="PS51257">
    <property type="entry name" value="PROKAR_LIPOPROTEIN"/>
    <property type="match status" value="1"/>
</dbReference>
<dbReference type="Proteomes" id="UP000177165">
    <property type="component" value="Unassembled WGS sequence"/>
</dbReference>
<feature type="compositionally biased region" description="Low complexity" evidence="1">
    <location>
        <begin position="26"/>
        <end position="38"/>
    </location>
</feature>
<protein>
    <recommendedName>
        <fullName evidence="5">Lipoprotein</fullName>
    </recommendedName>
</protein>
<comment type="caution">
    <text evidence="3">The sequence shown here is derived from an EMBL/GenBank/DDBJ whole genome shotgun (WGS) entry which is preliminary data.</text>
</comment>
<dbReference type="AlphaFoldDB" id="A0A1G2AN94"/>
<feature type="region of interest" description="Disordered" evidence="1">
    <location>
        <begin position="26"/>
        <end position="52"/>
    </location>
</feature>
<keyword evidence="2" id="KW-0732">Signal</keyword>
<evidence type="ECO:0000256" key="2">
    <source>
        <dbReference type="SAM" id="SignalP"/>
    </source>
</evidence>
<evidence type="ECO:0000256" key="1">
    <source>
        <dbReference type="SAM" id="MobiDB-lite"/>
    </source>
</evidence>
<feature type="compositionally biased region" description="Polar residues" evidence="1">
    <location>
        <begin position="39"/>
        <end position="52"/>
    </location>
</feature>
<sequence>MHNNKTLALSLLTTLLVITGCTQTQTVSNTNDSTTTNSPVNENSNTPVTNTIESDVNTSDWLTYTNEEYGFSFRYPSTSKLVDNQEQDYSTIKFIQDTTVDSTAVADYKSVTVHFAITDLAFTTLTEKIEQSDSSNGVTLAKVGPIQTTTLNGISVYKGLHTTAIGIATDFYYVPLKNNKAIFIFHNGDKNHLNEDVINTLKINN</sequence>
<evidence type="ECO:0000313" key="3">
    <source>
        <dbReference type="EMBL" id="OGY78373.1"/>
    </source>
</evidence>
<gene>
    <name evidence="3" type="ORF">A3B74_01280</name>
</gene>
<organism evidence="3 4">
    <name type="scientific">Candidatus Kerfeldbacteria bacterium RIFCSPHIGHO2_02_FULL_42_14</name>
    <dbReference type="NCBI Taxonomy" id="1798540"/>
    <lineage>
        <taxon>Bacteria</taxon>
        <taxon>Candidatus Kerfeldiibacteriota</taxon>
    </lineage>
</organism>
<evidence type="ECO:0008006" key="5">
    <source>
        <dbReference type="Google" id="ProtNLM"/>
    </source>
</evidence>